<evidence type="ECO:0000313" key="2">
    <source>
        <dbReference type="Proteomes" id="UP000243065"/>
    </source>
</evidence>
<keyword evidence="2" id="KW-1185">Reference proteome</keyword>
<reference evidence="1 2" key="1">
    <citation type="submission" date="2015-11" db="EMBL/GenBank/DDBJ databases">
        <authorList>
            <person name="Varghese N."/>
        </authorList>
    </citation>
    <scope>NUCLEOTIDE SEQUENCE [LARGE SCALE GENOMIC DNA]</scope>
    <source>
        <strain evidence="1 2">JGI-24</strain>
    </source>
</reference>
<dbReference type="AlphaFoldDB" id="A0A656DEK4"/>
<organism evidence="1 2">
    <name type="scientific">Kryptobacter tengchongensis</name>
    <dbReference type="NCBI Taxonomy" id="1643429"/>
    <lineage>
        <taxon>Bacteria</taxon>
        <taxon>Pseudomonadati</taxon>
        <taxon>Candidatus Kryptoniota</taxon>
        <taxon>Candidatus Kryptobacter</taxon>
    </lineage>
</organism>
<dbReference type="Proteomes" id="UP000243065">
    <property type="component" value="Unassembled WGS sequence"/>
</dbReference>
<proteinExistence type="predicted"/>
<protein>
    <recommendedName>
        <fullName evidence="3">Repeat domain-containing protein</fullName>
    </recommendedName>
</protein>
<evidence type="ECO:0008006" key="3">
    <source>
        <dbReference type="Google" id="ProtNLM"/>
    </source>
</evidence>
<gene>
    <name evidence="1" type="ORF">JGI24_01833</name>
</gene>
<accession>A0A656DEK4</accession>
<feature type="non-terminal residue" evidence="1">
    <location>
        <position position="1"/>
    </location>
</feature>
<name>A0A656DEK4_KRYT1</name>
<dbReference type="EMBL" id="CZVU01000159">
    <property type="protein sequence ID" value="CUT06069.1"/>
    <property type="molecule type" value="Genomic_DNA"/>
</dbReference>
<evidence type="ECO:0000313" key="1">
    <source>
        <dbReference type="EMBL" id="CUT06069.1"/>
    </source>
</evidence>
<sequence length="49" mass="5493">PDLAGIDWLNNLLVISYGRGDGKFGLTYNYKLPEEPNDFMVADLNNDGF</sequence>